<dbReference type="Pfam" id="PF06945">
    <property type="entry name" value="DUF1289"/>
    <property type="match status" value="1"/>
</dbReference>
<protein>
    <submittedName>
        <fullName evidence="1">DUF1289 domain-containing protein</fullName>
    </submittedName>
</protein>
<gene>
    <name evidence="1" type="ORF">ACFOMG_07290</name>
</gene>
<dbReference type="EMBL" id="JBHRYB010000005">
    <property type="protein sequence ID" value="MFC3679914.1"/>
    <property type="molecule type" value="Genomic_DNA"/>
</dbReference>
<accession>A0ABV7VR38</accession>
<sequence length="72" mass="8015">MPDKSDNQSAAPVSSPCVYICALDDNDICMGCYRSAEEITQWSRYSDAEKRAVLQVVGERERASLNFIPAKN</sequence>
<name>A0ABV7VR38_9GAMM</name>
<keyword evidence="2" id="KW-1185">Reference proteome</keyword>
<organism evidence="1 2">
    <name type="scientific">Bacterioplanoides pacificum</name>
    <dbReference type="NCBI Taxonomy" id="1171596"/>
    <lineage>
        <taxon>Bacteria</taxon>
        <taxon>Pseudomonadati</taxon>
        <taxon>Pseudomonadota</taxon>
        <taxon>Gammaproteobacteria</taxon>
        <taxon>Oceanospirillales</taxon>
        <taxon>Oceanospirillaceae</taxon>
        <taxon>Bacterioplanoides</taxon>
    </lineage>
</organism>
<comment type="caution">
    <text evidence="1">The sequence shown here is derived from an EMBL/GenBank/DDBJ whole genome shotgun (WGS) entry which is preliminary data.</text>
</comment>
<evidence type="ECO:0000313" key="2">
    <source>
        <dbReference type="Proteomes" id="UP001595722"/>
    </source>
</evidence>
<dbReference type="PANTHER" id="PTHR35175">
    <property type="entry name" value="DUF1289 DOMAIN-CONTAINING PROTEIN"/>
    <property type="match status" value="1"/>
</dbReference>
<evidence type="ECO:0000313" key="1">
    <source>
        <dbReference type="EMBL" id="MFC3679914.1"/>
    </source>
</evidence>
<dbReference type="PANTHER" id="PTHR35175:SF2">
    <property type="entry name" value="DUF1289 DOMAIN-CONTAINING PROTEIN"/>
    <property type="match status" value="1"/>
</dbReference>
<reference evidence="2" key="1">
    <citation type="journal article" date="2019" name="Int. J. Syst. Evol. Microbiol.">
        <title>The Global Catalogue of Microorganisms (GCM) 10K type strain sequencing project: providing services to taxonomists for standard genome sequencing and annotation.</title>
        <authorList>
            <consortium name="The Broad Institute Genomics Platform"/>
            <consortium name="The Broad Institute Genome Sequencing Center for Infectious Disease"/>
            <person name="Wu L."/>
            <person name="Ma J."/>
        </authorList>
    </citation>
    <scope>NUCLEOTIDE SEQUENCE [LARGE SCALE GENOMIC DNA]</scope>
    <source>
        <strain evidence="2">KCTC 42424</strain>
    </source>
</reference>
<proteinExistence type="predicted"/>
<dbReference type="Proteomes" id="UP001595722">
    <property type="component" value="Unassembled WGS sequence"/>
</dbReference>
<dbReference type="RefSeq" id="WP_376865722.1">
    <property type="nucleotide sequence ID" value="NZ_JBHRYB010000005.1"/>
</dbReference>
<dbReference type="InterPro" id="IPR010710">
    <property type="entry name" value="DUF1289"/>
</dbReference>